<dbReference type="GO" id="GO:0005886">
    <property type="term" value="C:plasma membrane"/>
    <property type="evidence" value="ECO:0007669"/>
    <property type="project" value="TreeGrafter"/>
</dbReference>
<evidence type="ECO:0000313" key="7">
    <source>
        <dbReference type="EMBL" id="HIU23026.1"/>
    </source>
</evidence>
<dbReference type="Gene3D" id="2.40.50.140">
    <property type="entry name" value="Nucleic acid-binding proteins"/>
    <property type="match status" value="1"/>
</dbReference>
<keyword evidence="4 5" id="KW-0472">Membrane</keyword>
<reference evidence="7" key="1">
    <citation type="submission" date="2020-10" db="EMBL/GenBank/DDBJ databases">
        <authorList>
            <person name="Gilroy R."/>
        </authorList>
    </citation>
    <scope>NUCLEOTIDE SEQUENCE</scope>
    <source>
        <strain evidence="7">CHK197-8231</strain>
    </source>
</reference>
<keyword evidence="2 5" id="KW-0812">Transmembrane</keyword>
<sequence length="138" mass="15527">MFYGWLILVIVLAVIEAITVNLTTIWFVVSGIIAMILSFFTDSITVQFAVFALFGIFLLIVTKPILKKYFHRPKIETNLDRVIGMDGLVTEKITKTTGEVKADGKLWTAYADEEIMPDTVVKIVKRTGVKIKVEKEGE</sequence>
<evidence type="ECO:0000256" key="1">
    <source>
        <dbReference type="ARBA" id="ARBA00004141"/>
    </source>
</evidence>
<organism evidence="7 8">
    <name type="scientific">Candidatus Fimihabitans intestinipullorum</name>
    <dbReference type="NCBI Taxonomy" id="2840820"/>
    <lineage>
        <taxon>Bacteria</taxon>
        <taxon>Bacillati</taxon>
        <taxon>Mycoplasmatota</taxon>
        <taxon>Mycoplasmatota incertae sedis</taxon>
        <taxon>Candidatus Fimihabitans</taxon>
    </lineage>
</organism>
<dbReference type="SUPFAM" id="SSF141322">
    <property type="entry name" value="NfeD domain-like"/>
    <property type="match status" value="1"/>
</dbReference>
<dbReference type="PANTHER" id="PTHR33507">
    <property type="entry name" value="INNER MEMBRANE PROTEIN YBBJ"/>
    <property type="match status" value="1"/>
</dbReference>
<dbReference type="PANTHER" id="PTHR33507:SF3">
    <property type="entry name" value="INNER MEMBRANE PROTEIN YBBJ"/>
    <property type="match status" value="1"/>
</dbReference>
<dbReference type="AlphaFoldDB" id="A0A9D1HUM1"/>
<dbReference type="EMBL" id="DVML01000032">
    <property type="protein sequence ID" value="HIU23026.1"/>
    <property type="molecule type" value="Genomic_DNA"/>
</dbReference>
<dbReference type="Proteomes" id="UP000824087">
    <property type="component" value="Unassembled WGS sequence"/>
</dbReference>
<dbReference type="InterPro" id="IPR052165">
    <property type="entry name" value="Membrane_assoc_protease"/>
</dbReference>
<name>A0A9D1HUM1_9BACT</name>
<evidence type="ECO:0000259" key="6">
    <source>
        <dbReference type="Pfam" id="PF01957"/>
    </source>
</evidence>
<dbReference type="Pfam" id="PF01957">
    <property type="entry name" value="NfeD"/>
    <property type="match status" value="1"/>
</dbReference>
<feature type="transmembrane region" description="Helical" evidence="5">
    <location>
        <begin position="46"/>
        <end position="66"/>
    </location>
</feature>
<dbReference type="InterPro" id="IPR012340">
    <property type="entry name" value="NA-bd_OB-fold"/>
</dbReference>
<evidence type="ECO:0000256" key="3">
    <source>
        <dbReference type="ARBA" id="ARBA00022989"/>
    </source>
</evidence>
<feature type="domain" description="NfeD-like C-terminal" evidence="6">
    <location>
        <begin position="80"/>
        <end position="135"/>
    </location>
</feature>
<gene>
    <name evidence="7" type="ORF">IAD49_05535</name>
</gene>
<dbReference type="InterPro" id="IPR002810">
    <property type="entry name" value="NfeD-like_C"/>
</dbReference>
<keyword evidence="3 5" id="KW-1133">Transmembrane helix</keyword>
<comment type="caution">
    <text evidence="7">The sequence shown here is derived from an EMBL/GenBank/DDBJ whole genome shotgun (WGS) entry which is preliminary data.</text>
</comment>
<feature type="transmembrane region" description="Helical" evidence="5">
    <location>
        <begin position="7"/>
        <end position="40"/>
    </location>
</feature>
<evidence type="ECO:0000256" key="4">
    <source>
        <dbReference type="ARBA" id="ARBA00023136"/>
    </source>
</evidence>
<evidence type="ECO:0000256" key="5">
    <source>
        <dbReference type="SAM" id="Phobius"/>
    </source>
</evidence>
<evidence type="ECO:0000256" key="2">
    <source>
        <dbReference type="ARBA" id="ARBA00022692"/>
    </source>
</evidence>
<reference evidence="7" key="2">
    <citation type="journal article" date="2021" name="PeerJ">
        <title>Extensive microbial diversity within the chicken gut microbiome revealed by metagenomics and culture.</title>
        <authorList>
            <person name="Gilroy R."/>
            <person name="Ravi A."/>
            <person name="Getino M."/>
            <person name="Pursley I."/>
            <person name="Horton D.L."/>
            <person name="Alikhan N.F."/>
            <person name="Baker D."/>
            <person name="Gharbi K."/>
            <person name="Hall N."/>
            <person name="Watson M."/>
            <person name="Adriaenssens E.M."/>
            <person name="Foster-Nyarko E."/>
            <person name="Jarju S."/>
            <person name="Secka A."/>
            <person name="Antonio M."/>
            <person name="Oren A."/>
            <person name="Chaudhuri R.R."/>
            <person name="La Ragione R."/>
            <person name="Hildebrand F."/>
            <person name="Pallen M.J."/>
        </authorList>
    </citation>
    <scope>NUCLEOTIDE SEQUENCE</scope>
    <source>
        <strain evidence="7">CHK197-8231</strain>
    </source>
</reference>
<accession>A0A9D1HUM1</accession>
<evidence type="ECO:0000313" key="8">
    <source>
        <dbReference type="Proteomes" id="UP000824087"/>
    </source>
</evidence>
<comment type="subcellular location">
    <subcellularLocation>
        <location evidence="1">Membrane</location>
        <topology evidence="1">Multi-pass membrane protein</topology>
    </subcellularLocation>
</comment>
<protein>
    <submittedName>
        <fullName evidence="7">NfeD family protein</fullName>
    </submittedName>
</protein>
<proteinExistence type="predicted"/>